<evidence type="ECO:0000313" key="8">
    <source>
        <dbReference type="Proteomes" id="UP000051679"/>
    </source>
</evidence>
<dbReference type="PANTHER" id="PTHR23291">
    <property type="entry name" value="BAX INHIBITOR-RELATED"/>
    <property type="match status" value="1"/>
</dbReference>
<comment type="subcellular location">
    <subcellularLocation>
        <location evidence="1">Membrane</location>
        <topology evidence="1">Multi-pass membrane protein</topology>
    </subcellularLocation>
</comment>
<keyword evidence="4 6" id="KW-1133">Transmembrane helix</keyword>
<feature type="transmembrane region" description="Helical" evidence="6">
    <location>
        <begin position="204"/>
        <end position="227"/>
    </location>
</feature>
<dbReference type="PATRIC" id="fig|1291052.5.peg.2141"/>
<name>A0A0R1ZZK4_9LACO</name>
<dbReference type="RefSeq" id="WP_054676396.1">
    <property type="nucleotide sequence ID" value="NZ_AYYO01000003.1"/>
</dbReference>
<evidence type="ECO:0000256" key="1">
    <source>
        <dbReference type="ARBA" id="ARBA00004141"/>
    </source>
</evidence>
<feature type="transmembrane region" description="Helical" evidence="6">
    <location>
        <begin position="164"/>
        <end position="183"/>
    </location>
</feature>
<dbReference type="AlphaFoldDB" id="A0A0R1ZZK4"/>
<dbReference type="GO" id="GO:0005886">
    <property type="term" value="C:plasma membrane"/>
    <property type="evidence" value="ECO:0007669"/>
    <property type="project" value="TreeGrafter"/>
</dbReference>
<feature type="transmembrane region" description="Helical" evidence="6">
    <location>
        <begin position="110"/>
        <end position="130"/>
    </location>
</feature>
<keyword evidence="8" id="KW-1185">Reference proteome</keyword>
<feature type="transmembrane region" description="Helical" evidence="6">
    <location>
        <begin position="47"/>
        <end position="70"/>
    </location>
</feature>
<reference evidence="7 8" key="1">
    <citation type="journal article" date="2015" name="Genome Announc.">
        <title>Expanding the biotechnology potential of lactobacilli through comparative genomics of 213 strains and associated genera.</title>
        <authorList>
            <person name="Sun Z."/>
            <person name="Harris H.M."/>
            <person name="McCann A."/>
            <person name="Guo C."/>
            <person name="Argimon S."/>
            <person name="Zhang W."/>
            <person name="Yang X."/>
            <person name="Jeffery I.B."/>
            <person name="Cooney J.C."/>
            <person name="Kagawa T.F."/>
            <person name="Liu W."/>
            <person name="Song Y."/>
            <person name="Salvetti E."/>
            <person name="Wrobel A."/>
            <person name="Rasinkangas P."/>
            <person name="Parkhill J."/>
            <person name="Rea M.C."/>
            <person name="O'Sullivan O."/>
            <person name="Ritari J."/>
            <person name="Douillard F.P."/>
            <person name="Paul Ross R."/>
            <person name="Yang R."/>
            <person name="Briner A.E."/>
            <person name="Felis G.E."/>
            <person name="de Vos W.M."/>
            <person name="Barrangou R."/>
            <person name="Klaenhammer T.R."/>
            <person name="Caufield P.W."/>
            <person name="Cui Y."/>
            <person name="Zhang H."/>
            <person name="O'Toole P.W."/>
        </authorList>
    </citation>
    <scope>NUCLEOTIDE SEQUENCE [LARGE SCALE GENOMIC DNA]</scope>
    <source>
        <strain evidence="7 8">DSM 20505</strain>
    </source>
</reference>
<dbReference type="OrthoDB" id="9793828at2"/>
<feature type="transmembrane region" description="Helical" evidence="6">
    <location>
        <begin position="20"/>
        <end position="41"/>
    </location>
</feature>
<comment type="caution">
    <text evidence="7">The sequence shown here is derived from an EMBL/GenBank/DDBJ whole genome shotgun (WGS) entry which is preliminary data.</text>
</comment>
<evidence type="ECO:0000256" key="5">
    <source>
        <dbReference type="ARBA" id="ARBA00023136"/>
    </source>
</evidence>
<evidence type="ECO:0000256" key="2">
    <source>
        <dbReference type="ARBA" id="ARBA00010350"/>
    </source>
</evidence>
<dbReference type="InterPro" id="IPR006214">
    <property type="entry name" value="Bax_inhibitor_1-related"/>
</dbReference>
<dbReference type="Proteomes" id="UP000051679">
    <property type="component" value="Unassembled WGS sequence"/>
</dbReference>
<evidence type="ECO:0000256" key="3">
    <source>
        <dbReference type="ARBA" id="ARBA00022692"/>
    </source>
</evidence>
<feature type="transmembrane region" description="Helical" evidence="6">
    <location>
        <begin position="137"/>
        <end position="158"/>
    </location>
</feature>
<dbReference type="CDD" id="cd10432">
    <property type="entry name" value="BI-1-like_bacterial"/>
    <property type="match status" value="1"/>
</dbReference>
<evidence type="ECO:0000256" key="6">
    <source>
        <dbReference type="RuleBase" id="RU004379"/>
    </source>
</evidence>
<evidence type="ECO:0000313" key="7">
    <source>
        <dbReference type="EMBL" id="KRM56595.1"/>
    </source>
</evidence>
<keyword evidence="5 6" id="KW-0472">Membrane</keyword>
<dbReference type="EMBL" id="AYYO01000003">
    <property type="protein sequence ID" value="KRM56595.1"/>
    <property type="molecule type" value="Genomic_DNA"/>
</dbReference>
<gene>
    <name evidence="7" type="ORF">FC18_GL002079</name>
</gene>
<accession>A0A0R1ZZK4</accession>
<evidence type="ECO:0000256" key="4">
    <source>
        <dbReference type="ARBA" id="ARBA00022989"/>
    </source>
</evidence>
<protein>
    <submittedName>
        <fullName evidence="7">Integral membrane protein, interacts with FtsH</fullName>
    </submittedName>
</protein>
<proteinExistence type="inferred from homology"/>
<dbReference type="Pfam" id="PF01027">
    <property type="entry name" value="Bax1-I"/>
    <property type="match status" value="1"/>
</dbReference>
<dbReference type="PANTHER" id="PTHR23291:SF50">
    <property type="entry name" value="PROTEIN LIFEGUARD 4"/>
    <property type="match status" value="1"/>
</dbReference>
<sequence length="235" mass="25329">MQERREVNETGVAQFFGKVYGMMGLGVIVTAIVTFMLGYVFRDSYFALLAANPIIKFIMTFLPFIFLFAGMGRKAIQNPGRAMLMFLGLAASEGTMLASVMYYFNGATVVSALVVTAIVFGTMAAVGVFGKKDLSRAGGIATMLLFGALLMTFVNFFIGSAGMAMLLNYVIVGVFIVLVAYDSQRLRHFYAYAAASGEVAINSLAIQGAVMLYLDFLNLFITILQIFGVGGSSDN</sequence>
<dbReference type="STRING" id="1291052.FC18_GL002079"/>
<feature type="transmembrane region" description="Helical" evidence="6">
    <location>
        <begin position="82"/>
        <end position="104"/>
    </location>
</feature>
<comment type="similarity">
    <text evidence="2 6">Belongs to the BI1 family.</text>
</comment>
<organism evidence="7 8">
    <name type="scientific">Lacticaseibacillus sharpeae JCM 1186 = DSM 20505</name>
    <dbReference type="NCBI Taxonomy" id="1291052"/>
    <lineage>
        <taxon>Bacteria</taxon>
        <taxon>Bacillati</taxon>
        <taxon>Bacillota</taxon>
        <taxon>Bacilli</taxon>
        <taxon>Lactobacillales</taxon>
        <taxon>Lactobacillaceae</taxon>
        <taxon>Lacticaseibacillus</taxon>
    </lineage>
</organism>
<keyword evidence="3 6" id="KW-0812">Transmembrane</keyword>